<dbReference type="RefSeq" id="WP_149459374.1">
    <property type="nucleotide sequence ID" value="NZ_SCWC02000005.1"/>
</dbReference>
<proteinExistence type="predicted"/>
<gene>
    <name evidence="1" type="ORF">ERX35_007830</name>
</gene>
<reference evidence="1 2" key="1">
    <citation type="submission" date="2019-09" db="EMBL/GenBank/DDBJ databases">
        <authorList>
            <person name="Mazhar S."/>
            <person name="Altermann E."/>
            <person name="Hill C."/>
            <person name="Mcauliffe O."/>
        </authorList>
    </citation>
    <scope>NUCLEOTIDE SEQUENCE [LARGE SCALE GENOMIC DNA]</scope>
    <source>
        <strain evidence="1 2">ATCC 51831</strain>
    </source>
</reference>
<organism evidence="1 2">
    <name type="scientific">Macrococcus equipercicus</name>
    <dbReference type="NCBI Taxonomy" id="69967"/>
    <lineage>
        <taxon>Bacteria</taxon>
        <taxon>Bacillati</taxon>
        <taxon>Bacillota</taxon>
        <taxon>Bacilli</taxon>
        <taxon>Bacillales</taxon>
        <taxon>Staphylococcaceae</taxon>
        <taxon>Macrococcus</taxon>
    </lineage>
</organism>
<comment type="caution">
    <text evidence="1">The sequence shown here is derived from an EMBL/GenBank/DDBJ whole genome shotgun (WGS) entry which is preliminary data.</text>
</comment>
<accession>A0ABQ6R7P7</accession>
<sequence>MNQVIRQLDKNMAMIAKYFNISPIELLNGDFHYYVHQYNLAVEDEFEMVRNEQKKVNRTKRVYSLFEAFN</sequence>
<keyword evidence="2" id="KW-1185">Reference proteome</keyword>
<name>A0ABQ6R7P7_9STAP</name>
<protein>
    <submittedName>
        <fullName evidence="1">Uncharacterized protein</fullName>
    </submittedName>
</protein>
<evidence type="ECO:0000313" key="2">
    <source>
        <dbReference type="Proteomes" id="UP000295735"/>
    </source>
</evidence>
<dbReference type="EMBL" id="SCWC02000005">
    <property type="protein sequence ID" value="KAA1039116.1"/>
    <property type="molecule type" value="Genomic_DNA"/>
</dbReference>
<evidence type="ECO:0000313" key="1">
    <source>
        <dbReference type="EMBL" id="KAA1039116.1"/>
    </source>
</evidence>
<dbReference type="Proteomes" id="UP000295735">
    <property type="component" value="Unassembled WGS sequence"/>
</dbReference>